<dbReference type="GO" id="GO:0005576">
    <property type="term" value="C:extracellular region"/>
    <property type="evidence" value="ECO:0007669"/>
    <property type="project" value="TreeGrafter"/>
</dbReference>
<dbReference type="InterPro" id="IPR001223">
    <property type="entry name" value="Glyco_hydro18_cat"/>
</dbReference>
<comment type="catalytic activity">
    <reaction evidence="1">
        <text>Random endo-hydrolysis of N-acetyl-beta-D-glucosaminide (1-&gt;4)-beta-linkages in chitin and chitodextrins.</text>
        <dbReference type="EC" id="3.2.1.14"/>
    </reaction>
</comment>
<dbReference type="GO" id="GO:0006032">
    <property type="term" value="P:chitin catabolic process"/>
    <property type="evidence" value="ECO:0007669"/>
    <property type="project" value="TreeGrafter"/>
</dbReference>
<dbReference type="Pfam" id="PF02368">
    <property type="entry name" value="Big_2"/>
    <property type="match status" value="2"/>
</dbReference>
<name>A0A9D1H8G0_9FLAO</name>
<dbReference type="GO" id="GO:0008843">
    <property type="term" value="F:endochitinase activity"/>
    <property type="evidence" value="ECO:0007669"/>
    <property type="project" value="UniProtKB-EC"/>
</dbReference>
<gene>
    <name evidence="4" type="ORF">IAC44_00625</name>
</gene>
<evidence type="ECO:0000313" key="4">
    <source>
        <dbReference type="EMBL" id="HIT97321.1"/>
    </source>
</evidence>
<dbReference type="GO" id="GO:0008061">
    <property type="term" value="F:chitin binding"/>
    <property type="evidence" value="ECO:0007669"/>
    <property type="project" value="InterPro"/>
</dbReference>
<dbReference type="PANTHER" id="PTHR11177">
    <property type="entry name" value="CHITINASE"/>
    <property type="match status" value="1"/>
</dbReference>
<sequence>PGQTHKLQVRTFPAGADEPYTLVFTSSKPAVATVDDLGTITAIQDGQTVITVSLKDRPEVKAELSLTVETIRITGVEFTEKVSTLFIGQTFSVSTRVLPENATESGAVEYVSSQPEVASITQTGYITALEAGTTVITVTVKEHPEIKAEFTLAVKPLYKAPKNTQFQKVGYFPSYRSITAMSDEYLQMLDVACYAFAEMNDDYTLTIQQPAKFQQLVDRCKSLGVKVVICFYGGGSSHEKYVKMVASPENRAKFIASLKKIVETYDLDGVDNDWEYPKTSDNSHTGNTALMRELSSWLHDPAVNKLLTMAITPGVYEGAVSNGIETECFDYVDWFNIMCYDSYLGWADKKPEDLPLEMLTISYNYWVVKRSMPKYKFVGGISVYGRPSDSQNNGKAFTYAGILAQGGDPDGYKAHVSSSSYTGDVYYNGRTFVQKKTRYCIDQGVGGIMFWEVGQDVSDDRSLVKAAYDELDGYTDLP</sequence>
<reference evidence="4" key="1">
    <citation type="submission" date="2020-10" db="EMBL/GenBank/DDBJ databases">
        <authorList>
            <person name="Gilroy R."/>
        </authorList>
    </citation>
    <scope>NUCLEOTIDE SEQUENCE</scope>
    <source>
        <strain evidence="4">1383</strain>
    </source>
</reference>
<dbReference type="InterPro" id="IPR008964">
    <property type="entry name" value="Invasin/intimin_cell_adhesion"/>
</dbReference>
<reference evidence="4" key="2">
    <citation type="journal article" date="2021" name="PeerJ">
        <title>Extensive microbial diversity within the chicken gut microbiome revealed by metagenomics and culture.</title>
        <authorList>
            <person name="Gilroy R."/>
            <person name="Ravi A."/>
            <person name="Getino M."/>
            <person name="Pursley I."/>
            <person name="Horton D.L."/>
            <person name="Alikhan N.F."/>
            <person name="Baker D."/>
            <person name="Gharbi K."/>
            <person name="Hall N."/>
            <person name="Watson M."/>
            <person name="Adriaenssens E.M."/>
            <person name="Foster-Nyarko E."/>
            <person name="Jarju S."/>
            <person name="Secka A."/>
            <person name="Antonio M."/>
            <person name="Oren A."/>
            <person name="Chaudhuri R.R."/>
            <person name="La Ragione R."/>
            <person name="Hildebrand F."/>
            <person name="Pallen M.J."/>
        </authorList>
    </citation>
    <scope>NUCLEOTIDE SEQUENCE</scope>
    <source>
        <strain evidence="4">1383</strain>
    </source>
</reference>
<dbReference type="PROSITE" id="PS51910">
    <property type="entry name" value="GH18_2"/>
    <property type="match status" value="1"/>
</dbReference>
<dbReference type="Pfam" id="PF00704">
    <property type="entry name" value="Glyco_hydro_18"/>
    <property type="match status" value="1"/>
</dbReference>
<organism evidence="4 5">
    <name type="scientific">Candidatus Merdimorpha stercoravium</name>
    <dbReference type="NCBI Taxonomy" id="2840863"/>
    <lineage>
        <taxon>Bacteria</taxon>
        <taxon>Pseudomonadati</taxon>
        <taxon>Bacteroidota</taxon>
        <taxon>Flavobacteriia</taxon>
        <taxon>Flavobacteriales</taxon>
        <taxon>Candidatus Merdimorpha</taxon>
    </lineage>
</organism>
<dbReference type="Proteomes" id="UP000824161">
    <property type="component" value="Unassembled WGS sequence"/>
</dbReference>
<dbReference type="Gene3D" id="3.40.5.30">
    <property type="entry name" value="(Trans)glycosidases - domain 2"/>
    <property type="match status" value="1"/>
</dbReference>
<dbReference type="EMBL" id="DVLY01000013">
    <property type="protein sequence ID" value="HIT97321.1"/>
    <property type="molecule type" value="Genomic_DNA"/>
</dbReference>
<accession>A0A9D1H8G0</accession>
<dbReference type="SMART" id="SM00635">
    <property type="entry name" value="BID_2"/>
    <property type="match status" value="2"/>
</dbReference>
<dbReference type="SUPFAM" id="SSF49373">
    <property type="entry name" value="Invasin/intimin cell-adhesion fragments"/>
    <property type="match status" value="2"/>
</dbReference>
<dbReference type="AlphaFoldDB" id="A0A9D1H8G0"/>
<evidence type="ECO:0000256" key="1">
    <source>
        <dbReference type="ARBA" id="ARBA00000822"/>
    </source>
</evidence>
<dbReference type="InterPro" id="IPR017853">
    <property type="entry name" value="GH"/>
</dbReference>
<dbReference type="PANTHER" id="PTHR11177:SF317">
    <property type="entry name" value="CHITINASE 12-RELATED"/>
    <property type="match status" value="1"/>
</dbReference>
<proteinExistence type="predicted"/>
<dbReference type="Gene3D" id="3.20.20.80">
    <property type="entry name" value="Glycosidases"/>
    <property type="match status" value="1"/>
</dbReference>
<dbReference type="EC" id="3.2.1.14" evidence="2"/>
<evidence type="ECO:0000256" key="2">
    <source>
        <dbReference type="ARBA" id="ARBA00012729"/>
    </source>
</evidence>
<dbReference type="InterPro" id="IPR011583">
    <property type="entry name" value="Chitinase_II/V-like_cat"/>
</dbReference>
<dbReference type="SUPFAM" id="SSF51445">
    <property type="entry name" value="(Trans)glycosidases"/>
    <property type="match status" value="1"/>
</dbReference>
<feature type="non-terminal residue" evidence="4">
    <location>
        <position position="1"/>
    </location>
</feature>
<evidence type="ECO:0000259" key="3">
    <source>
        <dbReference type="PROSITE" id="PS51910"/>
    </source>
</evidence>
<dbReference type="GO" id="GO:0005975">
    <property type="term" value="P:carbohydrate metabolic process"/>
    <property type="evidence" value="ECO:0007669"/>
    <property type="project" value="InterPro"/>
</dbReference>
<feature type="domain" description="GH18" evidence="3">
    <location>
        <begin position="166"/>
        <end position="474"/>
    </location>
</feature>
<evidence type="ECO:0000313" key="5">
    <source>
        <dbReference type="Proteomes" id="UP000824161"/>
    </source>
</evidence>
<comment type="caution">
    <text evidence="4">The sequence shown here is derived from an EMBL/GenBank/DDBJ whole genome shotgun (WGS) entry which is preliminary data.</text>
</comment>
<protein>
    <recommendedName>
        <fullName evidence="2">chitinase</fullName>
        <ecNumber evidence="2">3.2.1.14</ecNumber>
    </recommendedName>
</protein>
<dbReference type="InterPro" id="IPR003343">
    <property type="entry name" value="Big_2"/>
</dbReference>
<dbReference type="SMART" id="SM00636">
    <property type="entry name" value="Glyco_18"/>
    <property type="match status" value="1"/>
</dbReference>
<dbReference type="InterPro" id="IPR050314">
    <property type="entry name" value="Glycosyl_Hydrlase_18"/>
</dbReference>
<dbReference type="Gene3D" id="2.60.40.1080">
    <property type="match status" value="2"/>
</dbReference>